<dbReference type="InterPro" id="IPR013830">
    <property type="entry name" value="SGNH_hydro"/>
</dbReference>
<sequence>LVAKLEPYLVTMYHTCRINGMEFVLPHRTGDLTIATNLSPSQRYTIWCGRNTEAVYGKTVLQALLVDAGTQMFEPQRQDDELRVEFVGDSITAGWLVLNDPGSYVNQNQTGEDIFQTWDRHLADAWGTSNWRAVARTGIAIFPYTAYGLQFHRIKDRFLCSEFSYSQCCPNPWDFNKWQADVVVINVGTNDYIPVNPNKPSAATFAVGYGELLLVVRSKYPHALILCIMPLAYTCDSQSRYDAMCRGLTEAVRDAEDEKIRLHLTGTRQAPWLNCNADYVDGTHPTIAGGKKFADRLLPGLTPQIRQFFPEKCRGIGSRCQSPAPVSTSLQNTLSTTDKTTSAASTVATTGLPSTTAASGSRCCYPNCRGPQSFCNTETESPFCTSSAENCQQCGGELCGGGSQTTAAPPSSTTGRTIPASTTTTSEGTESTSGVPGGAVCCYPDCGAPQNQCNTERDSPFCTSSAANCRGCGGELCSGGGGGAQTSAEPTTTTTW</sequence>
<evidence type="ECO:0000313" key="3">
    <source>
        <dbReference type="EMBL" id="CAE7482205.1"/>
    </source>
</evidence>
<name>A0A812SIA8_SYMPI</name>
<dbReference type="InterPro" id="IPR036514">
    <property type="entry name" value="SGNH_hydro_sf"/>
</dbReference>
<dbReference type="InterPro" id="IPR052762">
    <property type="entry name" value="PCW_deacetylase/CE"/>
</dbReference>
<feature type="non-terminal residue" evidence="3">
    <location>
        <position position="496"/>
    </location>
</feature>
<gene>
    <name evidence="3" type="primary">celE</name>
    <name evidence="3" type="ORF">SPIL2461_LOCUS12318</name>
</gene>
<dbReference type="PANTHER" id="PTHR37834">
    <property type="entry name" value="GDSL-LIKE LIPASE/ACYLHYDROLASE DOMAIN PROTEIN (AFU_ORTHOLOGUE AFUA_2G00620)"/>
    <property type="match status" value="1"/>
</dbReference>
<feature type="domain" description="SGNH hydrolase-type esterase" evidence="2">
    <location>
        <begin position="86"/>
        <end position="289"/>
    </location>
</feature>
<feature type="region of interest" description="Disordered" evidence="1">
    <location>
        <begin position="405"/>
        <end position="432"/>
    </location>
</feature>
<dbReference type="Gene3D" id="3.40.50.1110">
    <property type="entry name" value="SGNH hydrolase"/>
    <property type="match status" value="1"/>
</dbReference>
<reference evidence="3" key="1">
    <citation type="submission" date="2021-02" db="EMBL/GenBank/DDBJ databases">
        <authorList>
            <person name="Dougan E. K."/>
            <person name="Rhodes N."/>
            <person name="Thang M."/>
            <person name="Chan C."/>
        </authorList>
    </citation>
    <scope>NUCLEOTIDE SEQUENCE</scope>
</reference>
<comment type="caution">
    <text evidence="3">The sequence shown here is derived from an EMBL/GenBank/DDBJ whole genome shotgun (WGS) entry which is preliminary data.</text>
</comment>
<dbReference type="PANTHER" id="PTHR37834:SF2">
    <property type="entry name" value="ESTERASE, SGNH HYDROLASE-TYPE"/>
    <property type="match status" value="1"/>
</dbReference>
<accession>A0A812SIA8</accession>
<dbReference type="EMBL" id="CAJNIZ010025224">
    <property type="protein sequence ID" value="CAE7482205.1"/>
    <property type="molecule type" value="Genomic_DNA"/>
</dbReference>
<organism evidence="3 4">
    <name type="scientific">Symbiodinium pilosum</name>
    <name type="common">Dinoflagellate</name>
    <dbReference type="NCBI Taxonomy" id="2952"/>
    <lineage>
        <taxon>Eukaryota</taxon>
        <taxon>Sar</taxon>
        <taxon>Alveolata</taxon>
        <taxon>Dinophyceae</taxon>
        <taxon>Suessiales</taxon>
        <taxon>Symbiodiniaceae</taxon>
        <taxon>Symbiodinium</taxon>
    </lineage>
</organism>
<evidence type="ECO:0000259" key="2">
    <source>
        <dbReference type="Pfam" id="PF13472"/>
    </source>
</evidence>
<dbReference type="Pfam" id="PF13472">
    <property type="entry name" value="Lipase_GDSL_2"/>
    <property type="match status" value="1"/>
</dbReference>
<dbReference type="SUPFAM" id="SSF52266">
    <property type="entry name" value="SGNH hydrolase"/>
    <property type="match status" value="1"/>
</dbReference>
<evidence type="ECO:0000313" key="4">
    <source>
        <dbReference type="Proteomes" id="UP000649617"/>
    </source>
</evidence>
<protein>
    <submittedName>
        <fullName evidence="3">CelE protein</fullName>
    </submittedName>
</protein>
<proteinExistence type="predicted"/>
<keyword evidence="4" id="KW-1185">Reference proteome</keyword>
<dbReference type="Proteomes" id="UP000649617">
    <property type="component" value="Unassembled WGS sequence"/>
</dbReference>
<evidence type="ECO:0000256" key="1">
    <source>
        <dbReference type="SAM" id="MobiDB-lite"/>
    </source>
</evidence>
<dbReference type="AlphaFoldDB" id="A0A812SIA8"/>
<dbReference type="OrthoDB" id="426133at2759"/>
<feature type="non-terminal residue" evidence="3">
    <location>
        <position position="1"/>
    </location>
</feature>